<dbReference type="InterPro" id="IPR005829">
    <property type="entry name" value="Sugar_transporter_CS"/>
</dbReference>
<feature type="domain" description="Major facilitator superfamily (MFS) profile" evidence="6">
    <location>
        <begin position="22"/>
        <end position="423"/>
    </location>
</feature>
<evidence type="ECO:0000256" key="2">
    <source>
        <dbReference type="ARBA" id="ARBA00022692"/>
    </source>
</evidence>
<feature type="transmembrane region" description="Helical" evidence="5">
    <location>
        <begin position="92"/>
        <end position="110"/>
    </location>
</feature>
<comment type="caution">
    <text evidence="7">The sequence shown here is derived from an EMBL/GenBank/DDBJ whole genome shotgun (WGS) entry which is preliminary data.</text>
</comment>
<dbReference type="SUPFAM" id="SSF103473">
    <property type="entry name" value="MFS general substrate transporter"/>
    <property type="match status" value="1"/>
</dbReference>
<feature type="transmembrane region" description="Helical" evidence="5">
    <location>
        <begin position="181"/>
        <end position="199"/>
    </location>
</feature>
<dbReference type="InterPro" id="IPR011701">
    <property type="entry name" value="MFS"/>
</dbReference>
<dbReference type="Pfam" id="PF07690">
    <property type="entry name" value="MFS_1"/>
    <property type="match status" value="1"/>
</dbReference>
<feature type="transmembrane region" description="Helical" evidence="5">
    <location>
        <begin position="276"/>
        <end position="298"/>
    </location>
</feature>
<dbReference type="Gene3D" id="1.20.1250.20">
    <property type="entry name" value="MFS general substrate transporter like domains"/>
    <property type="match status" value="2"/>
</dbReference>
<keyword evidence="4 5" id="KW-0472">Membrane</keyword>
<feature type="transmembrane region" description="Helical" evidence="5">
    <location>
        <begin position="20"/>
        <end position="40"/>
    </location>
</feature>
<dbReference type="PROSITE" id="PS50850">
    <property type="entry name" value="MFS"/>
    <property type="match status" value="1"/>
</dbReference>
<reference evidence="8" key="1">
    <citation type="journal article" date="2019" name="Int. J. Syst. Evol. Microbiol.">
        <title>The Global Catalogue of Microorganisms (GCM) 10K type strain sequencing project: providing services to taxonomists for standard genome sequencing and annotation.</title>
        <authorList>
            <consortium name="The Broad Institute Genomics Platform"/>
            <consortium name="The Broad Institute Genome Sequencing Center for Infectious Disease"/>
            <person name="Wu L."/>
            <person name="Ma J."/>
        </authorList>
    </citation>
    <scope>NUCLEOTIDE SEQUENCE [LARGE SCALE GENOMIC DNA]</scope>
    <source>
        <strain evidence="8">JCM 18303</strain>
    </source>
</reference>
<feature type="transmembrane region" description="Helical" evidence="5">
    <location>
        <begin position="60"/>
        <end position="80"/>
    </location>
</feature>
<evidence type="ECO:0000313" key="8">
    <source>
        <dbReference type="Proteomes" id="UP001428817"/>
    </source>
</evidence>
<evidence type="ECO:0000256" key="4">
    <source>
        <dbReference type="ARBA" id="ARBA00023136"/>
    </source>
</evidence>
<dbReference type="PANTHER" id="PTHR23508:SF10">
    <property type="entry name" value="CARBOXYLIC ACID TRANSPORTER PROTEIN HOMOLOG"/>
    <property type="match status" value="1"/>
</dbReference>
<dbReference type="InterPro" id="IPR036259">
    <property type="entry name" value="MFS_trans_sf"/>
</dbReference>
<feature type="transmembrane region" description="Helical" evidence="5">
    <location>
        <begin position="310"/>
        <end position="329"/>
    </location>
</feature>
<name>A0ABP9RCW8_9PSEU</name>
<protein>
    <submittedName>
        <fullName evidence="7">MFS transporter</fullName>
    </submittedName>
</protein>
<dbReference type="PROSITE" id="PS00217">
    <property type="entry name" value="SUGAR_TRANSPORT_2"/>
    <property type="match status" value="1"/>
</dbReference>
<feature type="transmembrane region" description="Helical" evidence="5">
    <location>
        <begin position="369"/>
        <end position="392"/>
    </location>
</feature>
<dbReference type="InterPro" id="IPR020846">
    <property type="entry name" value="MFS_dom"/>
</dbReference>
<keyword evidence="2 5" id="KW-0812">Transmembrane</keyword>
<dbReference type="Proteomes" id="UP001428817">
    <property type="component" value="Unassembled WGS sequence"/>
</dbReference>
<keyword evidence="8" id="KW-1185">Reference proteome</keyword>
<dbReference type="RefSeq" id="WP_221498183.1">
    <property type="nucleotide sequence ID" value="NZ_BAABJP010000062.1"/>
</dbReference>
<keyword evidence="3 5" id="KW-1133">Transmembrane helix</keyword>
<accession>A0ABP9RCW8</accession>
<evidence type="ECO:0000256" key="1">
    <source>
        <dbReference type="ARBA" id="ARBA00004651"/>
    </source>
</evidence>
<organism evidence="7 8">
    <name type="scientific">Pseudonocardia eucalypti</name>
    <dbReference type="NCBI Taxonomy" id="648755"/>
    <lineage>
        <taxon>Bacteria</taxon>
        <taxon>Bacillati</taxon>
        <taxon>Actinomycetota</taxon>
        <taxon>Actinomycetes</taxon>
        <taxon>Pseudonocardiales</taxon>
        <taxon>Pseudonocardiaceae</taxon>
        <taxon>Pseudonocardia</taxon>
    </lineage>
</organism>
<evidence type="ECO:0000256" key="3">
    <source>
        <dbReference type="ARBA" id="ARBA00022989"/>
    </source>
</evidence>
<dbReference type="PANTHER" id="PTHR23508">
    <property type="entry name" value="CARBOXYLIC ACID TRANSPORTER PROTEIN HOMOLOG"/>
    <property type="match status" value="1"/>
</dbReference>
<feature type="transmembrane region" description="Helical" evidence="5">
    <location>
        <begin position="335"/>
        <end position="357"/>
    </location>
</feature>
<dbReference type="EMBL" id="BAABJP010000062">
    <property type="protein sequence ID" value="GAA5174796.1"/>
    <property type="molecule type" value="Genomic_DNA"/>
</dbReference>
<evidence type="ECO:0000259" key="6">
    <source>
        <dbReference type="PROSITE" id="PS50850"/>
    </source>
</evidence>
<feature type="transmembrane region" description="Helical" evidence="5">
    <location>
        <begin position="398"/>
        <end position="417"/>
    </location>
</feature>
<proteinExistence type="predicted"/>
<gene>
    <name evidence="7" type="ORF">GCM10023321_79470</name>
</gene>
<evidence type="ECO:0000256" key="5">
    <source>
        <dbReference type="SAM" id="Phobius"/>
    </source>
</evidence>
<comment type="subcellular location">
    <subcellularLocation>
        <location evidence="1">Cell membrane</location>
        <topology evidence="1">Multi-pass membrane protein</topology>
    </subcellularLocation>
</comment>
<feature type="transmembrane region" description="Helical" evidence="5">
    <location>
        <begin position="247"/>
        <end position="270"/>
    </location>
</feature>
<sequence length="425" mass="45724">MTETPTPVRRWLPRAHPISWWMLLVSSLAILITSIDRAILPTVLPGIIDEFGLTKTEAGLLVSLSFVGTFVGAILLGVLGDVFGRGHHRARTWVVTVLVTCVASIATAYARGIDALRAWRVVMGIGTGGMEPVNVALIGEWWQKEDRGFAVGVHHTGFPIGQLLGPVLIGWVLVAGTWRDAFLWLPLIAVPIMIAQLKLGTRDNLAKVNAWIERNRLTPAVPADEERRFTNPFRAVRDALVHRNVQCGVGLAFCLLWAETGVTAFLTVQLTEHADFSLAGAAVVSGASGITGWIGQVVWGTLSDHLGRKFSLSIICVGWTATVLAMIFISGPVSAWLVLLAWGIFRNSPFPVAYALVVDSTPRAASSGMGLVIGLALGVSGAIVPAVSGWIIDHHGFTWDYLMLAAACLVALVPVALMRETVTRR</sequence>
<evidence type="ECO:0000313" key="7">
    <source>
        <dbReference type="EMBL" id="GAA5174796.1"/>
    </source>
</evidence>